<evidence type="ECO:0000259" key="2">
    <source>
        <dbReference type="Pfam" id="PF11716"/>
    </source>
</evidence>
<evidence type="ECO:0000256" key="1">
    <source>
        <dbReference type="SAM" id="MobiDB-lite"/>
    </source>
</evidence>
<dbReference type="InterPro" id="IPR034660">
    <property type="entry name" value="DinB/YfiT-like"/>
</dbReference>
<name>A0A1R4JCH6_9MICO</name>
<evidence type="ECO:0000313" key="4">
    <source>
        <dbReference type="Proteomes" id="UP000196778"/>
    </source>
</evidence>
<dbReference type="AlphaFoldDB" id="A0A1R4JCH6"/>
<dbReference type="EMBL" id="FUKR01000036">
    <property type="protein sequence ID" value="SJN29728.1"/>
    <property type="molecule type" value="Genomic_DNA"/>
</dbReference>
<dbReference type="Pfam" id="PF11716">
    <property type="entry name" value="MDMPI_N"/>
    <property type="match status" value="1"/>
</dbReference>
<accession>A0A1R4JCH6</accession>
<proteinExistence type="predicted"/>
<sequence>MDHDWITLHRQAAVHLDALIGSVLDWSAPTPDEGWNVAELVSHVVASETALPPTLAGHRASERKRRATTGDPAPATDGPAGADLAARWRNAVADAEAAIARTPPTALVDTGRGRVPMSEYLGGQVIELTVHGWDLARAIGADETIAPELVEAVRDQLAPLGETLEASGLFAAAVPLGEDAGMQDRILALTGRDPRPLR</sequence>
<dbReference type="OrthoDB" id="5185819at2"/>
<dbReference type="NCBIfam" id="TIGR03086">
    <property type="entry name" value="TIGR03086 family metal-binding protein"/>
    <property type="match status" value="1"/>
</dbReference>
<dbReference type="NCBIfam" id="TIGR03083">
    <property type="entry name" value="maleylpyruvate isomerase family mycothiol-dependent enzyme"/>
    <property type="match status" value="1"/>
</dbReference>
<organism evidence="3 4">
    <name type="scientific">Mycetocola reblochoni REB411</name>
    <dbReference type="NCBI Taxonomy" id="1255698"/>
    <lineage>
        <taxon>Bacteria</taxon>
        <taxon>Bacillati</taxon>
        <taxon>Actinomycetota</taxon>
        <taxon>Actinomycetes</taxon>
        <taxon>Micrococcales</taxon>
        <taxon>Microbacteriaceae</taxon>
        <taxon>Mycetocola</taxon>
    </lineage>
</organism>
<reference evidence="4" key="1">
    <citation type="submission" date="2017-02" db="EMBL/GenBank/DDBJ databases">
        <authorList>
            <person name="Dridi B."/>
        </authorList>
    </citation>
    <scope>NUCLEOTIDE SEQUENCE [LARGE SCALE GENOMIC DNA]</scope>
    <source>
        <strain evidence="4">EB411</strain>
    </source>
</reference>
<dbReference type="Proteomes" id="UP000196778">
    <property type="component" value="Unassembled WGS sequence"/>
</dbReference>
<evidence type="ECO:0000313" key="3">
    <source>
        <dbReference type="EMBL" id="SJN29728.1"/>
    </source>
</evidence>
<feature type="compositionally biased region" description="Low complexity" evidence="1">
    <location>
        <begin position="69"/>
        <end position="81"/>
    </location>
</feature>
<feature type="region of interest" description="Disordered" evidence="1">
    <location>
        <begin position="52"/>
        <end position="81"/>
    </location>
</feature>
<dbReference type="InterPro" id="IPR017520">
    <property type="entry name" value="CHP03086"/>
</dbReference>
<dbReference type="RefSeq" id="WP_087136915.1">
    <property type="nucleotide sequence ID" value="NZ_FUKR01000036.1"/>
</dbReference>
<dbReference type="Gene3D" id="1.20.120.450">
    <property type="entry name" value="dinb family like domain"/>
    <property type="match status" value="1"/>
</dbReference>
<gene>
    <name evidence="3" type="ORF">FM119_06760</name>
</gene>
<dbReference type="GO" id="GO:0046872">
    <property type="term" value="F:metal ion binding"/>
    <property type="evidence" value="ECO:0007669"/>
    <property type="project" value="InterPro"/>
</dbReference>
<keyword evidence="4" id="KW-1185">Reference proteome</keyword>
<dbReference type="InterPro" id="IPR024344">
    <property type="entry name" value="MDMPI_metal-binding"/>
</dbReference>
<dbReference type="InterPro" id="IPR017517">
    <property type="entry name" value="Maleyloyr_isom"/>
</dbReference>
<dbReference type="SUPFAM" id="SSF109854">
    <property type="entry name" value="DinB/YfiT-like putative metalloenzymes"/>
    <property type="match status" value="1"/>
</dbReference>
<feature type="domain" description="Mycothiol-dependent maleylpyruvate isomerase metal-binding" evidence="2">
    <location>
        <begin position="10"/>
        <end position="136"/>
    </location>
</feature>
<protein>
    <recommendedName>
        <fullName evidence="2">Mycothiol-dependent maleylpyruvate isomerase metal-binding domain-containing protein</fullName>
    </recommendedName>
</protein>